<evidence type="ECO:0000256" key="4">
    <source>
        <dbReference type="ARBA" id="ARBA00022990"/>
    </source>
</evidence>
<gene>
    <name evidence="9" type="ORF">LUZ61_006329</name>
</gene>
<evidence type="ECO:0000256" key="7">
    <source>
        <dbReference type="SAM" id="MobiDB-lite"/>
    </source>
</evidence>
<evidence type="ECO:0000313" key="10">
    <source>
        <dbReference type="Proteomes" id="UP001210211"/>
    </source>
</evidence>
<proteinExistence type="inferred from homology"/>
<protein>
    <recommendedName>
        <fullName evidence="8">C-CAP/cofactor C-like domain-containing protein</fullName>
    </recommendedName>
</protein>
<evidence type="ECO:0000259" key="8">
    <source>
        <dbReference type="PROSITE" id="PS51329"/>
    </source>
</evidence>
<feature type="region of interest" description="Disordered" evidence="7">
    <location>
        <begin position="1"/>
        <end position="39"/>
    </location>
</feature>
<evidence type="ECO:0000256" key="1">
    <source>
        <dbReference type="ARBA" id="ARBA00004496"/>
    </source>
</evidence>
<dbReference type="Pfam" id="PF16752">
    <property type="entry name" value="TBCC_N"/>
    <property type="match status" value="1"/>
</dbReference>
<keyword evidence="10" id="KW-1185">Reference proteome</keyword>
<dbReference type="InterPro" id="IPR006599">
    <property type="entry name" value="CARP_motif"/>
</dbReference>
<dbReference type="InterPro" id="IPR016098">
    <property type="entry name" value="CAP/MinC_C"/>
</dbReference>
<reference evidence="9 10" key="1">
    <citation type="journal article" date="2022" name="Cell">
        <title>Repeat-based holocentromeres influence genome architecture and karyotype evolution.</title>
        <authorList>
            <person name="Hofstatter P.G."/>
            <person name="Thangavel G."/>
            <person name="Lux T."/>
            <person name="Neumann P."/>
            <person name="Vondrak T."/>
            <person name="Novak P."/>
            <person name="Zhang M."/>
            <person name="Costa L."/>
            <person name="Castellani M."/>
            <person name="Scott A."/>
            <person name="Toegelov H."/>
            <person name="Fuchs J."/>
            <person name="Mata-Sucre Y."/>
            <person name="Dias Y."/>
            <person name="Vanzela A.L.L."/>
            <person name="Huettel B."/>
            <person name="Almeida C.C.S."/>
            <person name="Simkova H."/>
            <person name="Souza G."/>
            <person name="Pedrosa-Harand A."/>
            <person name="Macas J."/>
            <person name="Mayer K.F.X."/>
            <person name="Houben A."/>
            <person name="Marques A."/>
        </authorList>
    </citation>
    <scope>NUCLEOTIDE SEQUENCE [LARGE SCALE GENOMIC DNA]</scope>
    <source>
        <strain evidence="9">RhyTen1mFocal</strain>
    </source>
</reference>
<dbReference type="InterPro" id="IPR031925">
    <property type="entry name" value="TBCC_N"/>
</dbReference>
<dbReference type="InterPro" id="IPR017901">
    <property type="entry name" value="C-CAP_CF_C-like"/>
</dbReference>
<evidence type="ECO:0000256" key="5">
    <source>
        <dbReference type="ARBA" id="ARBA00023186"/>
    </source>
</evidence>
<feature type="compositionally biased region" description="Low complexity" evidence="7">
    <location>
        <begin position="25"/>
        <end position="39"/>
    </location>
</feature>
<dbReference type="FunFam" id="2.160.20.70:FF:000009">
    <property type="entry name" value="Tubulin-folding cofactor C"/>
    <property type="match status" value="1"/>
</dbReference>
<keyword evidence="3" id="KW-0963">Cytoplasm</keyword>
<dbReference type="AlphaFoldDB" id="A0AAD6EVK0"/>
<dbReference type="GO" id="GO:0007021">
    <property type="term" value="P:tubulin complex assembly"/>
    <property type="evidence" value="ECO:0007669"/>
    <property type="project" value="TreeGrafter"/>
</dbReference>
<dbReference type="InterPro" id="IPR038397">
    <property type="entry name" value="TBCC_N_sf"/>
</dbReference>
<evidence type="ECO:0000256" key="2">
    <source>
        <dbReference type="ARBA" id="ARBA00008848"/>
    </source>
</evidence>
<dbReference type="InterPro" id="IPR012945">
    <property type="entry name" value="Tubulin-bd_cofactor_C_dom"/>
</dbReference>
<dbReference type="InterPro" id="IPR027684">
    <property type="entry name" value="TBCC"/>
</dbReference>
<dbReference type="PANTHER" id="PTHR15139:SF0">
    <property type="entry name" value="TUBULIN-SPECIFIC CHAPERONE C"/>
    <property type="match status" value="1"/>
</dbReference>
<organism evidence="9 10">
    <name type="scientific">Rhynchospora tenuis</name>
    <dbReference type="NCBI Taxonomy" id="198213"/>
    <lineage>
        <taxon>Eukaryota</taxon>
        <taxon>Viridiplantae</taxon>
        <taxon>Streptophyta</taxon>
        <taxon>Embryophyta</taxon>
        <taxon>Tracheophyta</taxon>
        <taxon>Spermatophyta</taxon>
        <taxon>Magnoliopsida</taxon>
        <taxon>Liliopsida</taxon>
        <taxon>Poales</taxon>
        <taxon>Cyperaceae</taxon>
        <taxon>Cyperoideae</taxon>
        <taxon>Rhynchosporeae</taxon>
        <taxon>Rhynchospora</taxon>
    </lineage>
</organism>
<dbReference type="SMART" id="SM00673">
    <property type="entry name" value="CARP"/>
    <property type="match status" value="2"/>
</dbReference>
<dbReference type="Gene3D" id="1.20.58.1250">
    <property type="entry name" value="Tubulin Binding Cofactor C, N-terminal domain"/>
    <property type="match status" value="1"/>
</dbReference>
<keyword evidence="4" id="KW-0007">Acetylation</keyword>
<comment type="similarity">
    <text evidence="2">Belongs to the TBCC family.</text>
</comment>
<evidence type="ECO:0000256" key="3">
    <source>
        <dbReference type="ARBA" id="ARBA00022490"/>
    </source>
</evidence>
<comment type="caution">
    <text evidence="9">The sequence shown here is derived from an EMBL/GenBank/DDBJ whole genome shotgun (WGS) entry which is preliminary data.</text>
</comment>
<dbReference type="PROSITE" id="PS51329">
    <property type="entry name" value="C_CAP_COFACTOR_C"/>
    <property type="match status" value="1"/>
</dbReference>
<sequence>MEEQTTTAGSINPKHQALIDRLSTRRSANTTTTTSSDSARPVADFLSSFASSKLSIEQSLSECRSRADLDQIAASISSLEQFLAQNSYHLPSYELRSCLKSISDLRSAFDSASSSLLPRKKFSFRNKAPKKDEESKNVEASAEISVVPSDIDKISSLSVRDGPGFRNQKDITLVKDFRQCDVGQGEFTLSDLENCRVYLKGAVRALFFNRIRNCQVFTGPVLGSVLIEDVSDSLFVLASHQIRIHHAKATDFYLRVRSRPIIEDSNKVRFAPYRLTYEGIEEELKESGLGEETGNWANVDDFKWLRAIQSPNWSLIPEEEWLEIADISEFK</sequence>
<dbReference type="Pfam" id="PF07986">
    <property type="entry name" value="TBCC"/>
    <property type="match status" value="1"/>
</dbReference>
<dbReference type="PANTHER" id="PTHR15139">
    <property type="entry name" value="TUBULIN FOLDING COFACTOR C"/>
    <property type="match status" value="1"/>
</dbReference>
<comment type="subcellular location">
    <subcellularLocation>
        <location evidence="1">Cytoplasm</location>
    </subcellularLocation>
</comment>
<dbReference type="GO" id="GO:0005737">
    <property type="term" value="C:cytoplasm"/>
    <property type="evidence" value="ECO:0007669"/>
    <property type="project" value="UniProtKB-SubCell"/>
</dbReference>
<dbReference type="GO" id="GO:0007023">
    <property type="term" value="P:post-chaperonin tubulin folding pathway"/>
    <property type="evidence" value="ECO:0007669"/>
    <property type="project" value="InterPro"/>
</dbReference>
<dbReference type="GO" id="GO:0015631">
    <property type="term" value="F:tubulin binding"/>
    <property type="evidence" value="ECO:0007669"/>
    <property type="project" value="InterPro"/>
</dbReference>
<dbReference type="EMBL" id="JAMRDG010000001">
    <property type="protein sequence ID" value="KAJ3702624.1"/>
    <property type="molecule type" value="Genomic_DNA"/>
</dbReference>
<feature type="compositionally biased region" description="Polar residues" evidence="7">
    <location>
        <begin position="1"/>
        <end position="10"/>
    </location>
</feature>
<comment type="subunit">
    <text evidence="6">Supercomplex made of cofactors A to E. Cofactors A and D function by capturing and stabilizing tubulin in a quasi-native conformation. Cofactor E binds to the cofactor D-tubulin complex; interaction with cofactor C then causes the release of tubulin polypeptides that are committed to the native state.</text>
</comment>
<dbReference type="Gene3D" id="2.160.20.70">
    <property type="match status" value="1"/>
</dbReference>
<feature type="domain" description="C-CAP/cofactor C-like" evidence="8">
    <location>
        <begin position="148"/>
        <end position="304"/>
    </location>
</feature>
<keyword evidence="5" id="KW-0143">Chaperone</keyword>
<evidence type="ECO:0000256" key="6">
    <source>
        <dbReference type="ARBA" id="ARBA00026055"/>
    </source>
</evidence>
<accession>A0AAD6EVK0</accession>
<name>A0AAD6EVK0_9POAL</name>
<dbReference type="Proteomes" id="UP001210211">
    <property type="component" value="Unassembled WGS sequence"/>
</dbReference>
<evidence type="ECO:0000313" key="9">
    <source>
        <dbReference type="EMBL" id="KAJ3702624.1"/>
    </source>
</evidence>